<evidence type="ECO:0000259" key="15">
    <source>
        <dbReference type="Pfam" id="PF21994"/>
    </source>
</evidence>
<keyword evidence="7 12" id="KW-0186">Copper</keyword>
<evidence type="ECO:0000256" key="11">
    <source>
        <dbReference type="PIRSR" id="PIRSR600269-51"/>
    </source>
</evidence>
<comment type="PTM">
    <text evidence="11 12">Topaquinone (TPQ) is generated by copper-dependent autoxidation of a specific tyrosyl residue.</text>
</comment>
<sequence>MPHAGLTTTRPTTRHPLSTLTAEEITAASAVVSAAGLVAATTRFAYVGLLDAPKADVLAWEAGTGDLPARQVRVQLLDLESGVQHDVVVDVTAGVVVSDEVLQSAEVGQLPILDAEFDLVPQIVAASPEWVAALAKRDLTPEQVVTVPLSAGEFGIEGEAGRRMARVFGFRQDFPTDHPWAHPVDGLVAYVDLTRRQVTRVIDHATMPVPEPHGNYLDPEVAGPPRTTLKPIEITQPQGPSFTVDDDGLMTWEGWQVRVAFDAREGLVLHRMSIADGDEQRSVVYRASISEMVVPYGDPSPTRFWQNYFDTGEYLFGRYVNSLELGCDCLGEIHYLDVTLADESGNPRVVKNGICMHEEDYGVLWKHSDGFTGVAATRRQRRMVISFFTTVGNYDYGFYWYLYLDGTIECEAKLTGILFPSAYPGDGPDGEPYPYATLVSPGVGAPVHQHLFSARLDLDIDGTPNAVDEVDGVRLPISETNPHGNAFTNRRTRLTSEGHAAREADGAVGRTWHISSTERTNGLGRPTAYVLFAEHTPTLLAADDSPIARRAAFATKHVWVTRFADDERYAAGTHINQHAGGDGLAAWRAKDRPIDGEDVVLWHTFGLTHFPRPEDWPIMPTDYARFTLKPYGFFDRNPTLDVPDNASAHCATPAQHNGTGHNGTGHNGTGPNGTGPNGTGHDCAGHNGTQHHQHG</sequence>
<dbReference type="Pfam" id="PF21994">
    <property type="entry name" value="AGAO-like_N2"/>
    <property type="match status" value="1"/>
</dbReference>
<dbReference type="Pfam" id="PF01179">
    <property type="entry name" value="Cu_amine_oxid"/>
    <property type="match status" value="1"/>
</dbReference>
<evidence type="ECO:0000313" key="16">
    <source>
        <dbReference type="EMBL" id="QAY63469.1"/>
    </source>
</evidence>
<evidence type="ECO:0000256" key="12">
    <source>
        <dbReference type="RuleBase" id="RU000672"/>
    </source>
</evidence>
<evidence type="ECO:0000256" key="10">
    <source>
        <dbReference type="PIRSR" id="PIRSR600269-50"/>
    </source>
</evidence>
<keyword evidence="6 12" id="KW-0560">Oxidoreductase</keyword>
<evidence type="ECO:0000256" key="2">
    <source>
        <dbReference type="ARBA" id="ARBA00007983"/>
    </source>
</evidence>
<dbReference type="Gene3D" id="3.10.450.40">
    <property type="match status" value="2"/>
</dbReference>
<evidence type="ECO:0000256" key="5">
    <source>
        <dbReference type="ARBA" id="ARBA00022772"/>
    </source>
</evidence>
<dbReference type="InterPro" id="IPR054157">
    <property type="entry name" value="AGAO-like_N2"/>
</dbReference>
<dbReference type="GO" id="GO:0048038">
    <property type="term" value="F:quinone binding"/>
    <property type="evidence" value="ECO:0007669"/>
    <property type="project" value="InterPro"/>
</dbReference>
<feature type="modified residue" description="2',4',5'-topaquinone" evidence="11">
    <location>
        <position position="394"/>
    </location>
</feature>
<evidence type="ECO:0000256" key="9">
    <source>
        <dbReference type="ARBA" id="ARBA00048032"/>
    </source>
</evidence>
<proteinExistence type="inferred from homology"/>
<evidence type="ECO:0000256" key="3">
    <source>
        <dbReference type="ARBA" id="ARBA00011738"/>
    </source>
</evidence>
<feature type="domain" description="AGAO-like N2" evidence="15">
    <location>
        <begin position="21"/>
        <end position="99"/>
    </location>
</feature>
<dbReference type="GO" id="GO:0009308">
    <property type="term" value="P:amine metabolic process"/>
    <property type="evidence" value="ECO:0007669"/>
    <property type="project" value="UniProtKB-UniRule"/>
</dbReference>
<dbReference type="InterPro" id="IPR036460">
    <property type="entry name" value="Cu_amine_oxidase_C_sf"/>
</dbReference>
<dbReference type="NCBIfam" id="NF008559">
    <property type="entry name" value="PRK11504.1"/>
    <property type="match status" value="1"/>
</dbReference>
<dbReference type="OrthoDB" id="9772590at2"/>
<dbReference type="InterPro" id="IPR049947">
    <property type="entry name" value="Cu_Am_Ox_Cu-bd"/>
</dbReference>
<evidence type="ECO:0000256" key="7">
    <source>
        <dbReference type="ARBA" id="ARBA00023008"/>
    </source>
</evidence>
<accession>A0A4P6EQ00</accession>
<feature type="compositionally biased region" description="Gly residues" evidence="13">
    <location>
        <begin position="660"/>
        <end position="678"/>
    </location>
</feature>
<dbReference type="EMBL" id="CP035495">
    <property type="protein sequence ID" value="QAY63469.1"/>
    <property type="molecule type" value="Genomic_DNA"/>
</dbReference>
<keyword evidence="8" id="KW-1015">Disulfide bond</keyword>
<evidence type="ECO:0000256" key="6">
    <source>
        <dbReference type="ARBA" id="ARBA00023002"/>
    </source>
</evidence>
<comment type="similarity">
    <text evidence="2 12">Belongs to the copper/topaquinone oxidase family.</text>
</comment>
<evidence type="ECO:0000256" key="13">
    <source>
        <dbReference type="SAM" id="MobiDB-lite"/>
    </source>
</evidence>
<dbReference type="Proteomes" id="UP000291758">
    <property type="component" value="Chromosome"/>
</dbReference>
<name>A0A4P6EQ00_9MICO</name>
<comment type="cofactor">
    <cofactor evidence="12">
        <name>Cu cation</name>
        <dbReference type="ChEBI" id="CHEBI:23378"/>
    </cofactor>
    <text evidence="12">Contains 1 topaquinone per subunit.</text>
</comment>
<comment type="cofactor">
    <cofactor evidence="1">
        <name>Cu cation</name>
        <dbReference type="ChEBI" id="CHEBI:23378"/>
    </cofactor>
</comment>
<dbReference type="PROSITE" id="PS01165">
    <property type="entry name" value="COPPER_AMINE_OXID_2"/>
    <property type="match status" value="1"/>
</dbReference>
<dbReference type="AlphaFoldDB" id="A0A4P6EQ00"/>
<gene>
    <name evidence="16" type="ORF">ET495_09640</name>
</gene>
<dbReference type="SUPFAM" id="SSF54416">
    <property type="entry name" value="Amine oxidase N-terminal region"/>
    <property type="match status" value="2"/>
</dbReference>
<dbReference type="InterPro" id="IPR016182">
    <property type="entry name" value="Cu_amine_oxidase_N-reg"/>
</dbReference>
<feature type="active site" description="Proton acceptor" evidence="10">
    <location>
        <position position="310"/>
    </location>
</feature>
<evidence type="ECO:0000259" key="14">
    <source>
        <dbReference type="Pfam" id="PF01179"/>
    </source>
</evidence>
<evidence type="ECO:0000256" key="1">
    <source>
        <dbReference type="ARBA" id="ARBA00001935"/>
    </source>
</evidence>
<evidence type="ECO:0000256" key="8">
    <source>
        <dbReference type="ARBA" id="ARBA00023157"/>
    </source>
</evidence>
<dbReference type="InterPro" id="IPR000269">
    <property type="entry name" value="Cu_amine_oxidase"/>
</dbReference>
<dbReference type="Gene3D" id="2.70.98.20">
    <property type="entry name" value="Copper amine oxidase, catalytic domain"/>
    <property type="match status" value="1"/>
</dbReference>
<comment type="subunit">
    <text evidence="3">Homodimer.</text>
</comment>
<dbReference type="EC" id="1.4.3.-" evidence="12"/>
<evidence type="ECO:0000256" key="4">
    <source>
        <dbReference type="ARBA" id="ARBA00022723"/>
    </source>
</evidence>
<dbReference type="InterPro" id="IPR015798">
    <property type="entry name" value="Cu_amine_oxidase_C"/>
</dbReference>
<dbReference type="InterPro" id="IPR049948">
    <property type="entry name" value="Cu_Am_ox_TPQ-bd"/>
</dbReference>
<keyword evidence="4 12" id="KW-0479">Metal-binding</keyword>
<dbReference type="FunFam" id="2.70.98.20:FF:000001">
    <property type="entry name" value="Amine oxidase"/>
    <property type="match status" value="1"/>
</dbReference>
<keyword evidence="17" id="KW-1185">Reference proteome</keyword>
<dbReference type="KEGG" id="xyl:ET495_09640"/>
<dbReference type="PANTHER" id="PTHR10638">
    <property type="entry name" value="COPPER AMINE OXIDASE"/>
    <property type="match status" value="1"/>
</dbReference>
<dbReference type="GO" id="GO:0008131">
    <property type="term" value="F:primary methylamine oxidase activity"/>
    <property type="evidence" value="ECO:0007669"/>
    <property type="project" value="UniProtKB-EC"/>
</dbReference>
<keyword evidence="5 10" id="KW-0801">TPQ</keyword>
<feature type="region of interest" description="Disordered" evidence="13">
    <location>
        <begin position="645"/>
        <end position="695"/>
    </location>
</feature>
<dbReference type="GO" id="GO:0005507">
    <property type="term" value="F:copper ion binding"/>
    <property type="evidence" value="ECO:0007669"/>
    <property type="project" value="InterPro"/>
</dbReference>
<dbReference type="PANTHER" id="PTHR10638:SF86">
    <property type="entry name" value="COPPER AMINE OXIDASE 1-RELATED"/>
    <property type="match status" value="1"/>
</dbReference>
<protein>
    <recommendedName>
        <fullName evidence="12">Amine oxidase</fullName>
        <ecNumber evidence="12">1.4.3.-</ecNumber>
    </recommendedName>
</protein>
<feature type="active site" description="Schiff-base intermediate with substrate; via topaquinone" evidence="10">
    <location>
        <position position="394"/>
    </location>
</feature>
<reference evidence="16 17" key="1">
    <citation type="submission" date="2019-01" db="EMBL/GenBank/DDBJ databases">
        <title>Genome sequencing of strain 2JSPR-7.</title>
        <authorList>
            <person name="Heo J."/>
            <person name="Kim S.-J."/>
            <person name="Kim J.-S."/>
            <person name="Hong S.-B."/>
            <person name="Kwon S.-W."/>
        </authorList>
    </citation>
    <scope>NUCLEOTIDE SEQUENCE [LARGE SCALE GENOMIC DNA]</scope>
    <source>
        <strain evidence="16 17">2JSPR-7</strain>
    </source>
</reference>
<dbReference type="RefSeq" id="WP_129204564.1">
    <property type="nucleotide sequence ID" value="NZ_CP035495.1"/>
</dbReference>
<feature type="domain" description="Copper amine oxidase catalytic" evidence="14">
    <location>
        <begin position="232"/>
        <end position="640"/>
    </location>
</feature>
<organism evidence="16 17">
    <name type="scientific">Xylanimonas allomyrinae</name>
    <dbReference type="NCBI Taxonomy" id="2509459"/>
    <lineage>
        <taxon>Bacteria</taxon>
        <taxon>Bacillati</taxon>
        <taxon>Actinomycetota</taxon>
        <taxon>Actinomycetes</taxon>
        <taxon>Micrococcales</taxon>
        <taxon>Promicromonosporaceae</taxon>
        <taxon>Xylanimonas</taxon>
    </lineage>
</organism>
<evidence type="ECO:0000313" key="17">
    <source>
        <dbReference type="Proteomes" id="UP000291758"/>
    </source>
</evidence>
<dbReference type="PROSITE" id="PS01164">
    <property type="entry name" value="COPPER_AMINE_OXID_1"/>
    <property type="match status" value="1"/>
</dbReference>
<dbReference type="SUPFAM" id="SSF49998">
    <property type="entry name" value="Amine oxidase catalytic domain"/>
    <property type="match status" value="1"/>
</dbReference>
<comment type="catalytic activity">
    <reaction evidence="9">
        <text>a primary methyl amine + O2 + H2O = an aldehyde + H2O2 + NH4(+)</text>
        <dbReference type="Rhea" id="RHEA:16153"/>
        <dbReference type="ChEBI" id="CHEBI:15377"/>
        <dbReference type="ChEBI" id="CHEBI:15379"/>
        <dbReference type="ChEBI" id="CHEBI:16240"/>
        <dbReference type="ChEBI" id="CHEBI:17478"/>
        <dbReference type="ChEBI" id="CHEBI:28938"/>
        <dbReference type="ChEBI" id="CHEBI:228804"/>
        <dbReference type="EC" id="1.4.3.21"/>
    </reaction>
</comment>